<dbReference type="EMBL" id="JACQXR010000162">
    <property type="protein sequence ID" value="MBI4727842.1"/>
    <property type="molecule type" value="Genomic_DNA"/>
</dbReference>
<sequence length="112" mass="12867">MKDTLTRKEIAKIYKTIEEYHKKYLENKGVKMPKLKISGKYTKDALILIYLAQNYPDVKPITKTQLTKSLSSNNNLGINGCKTAILRHAHSPYRCGYASLAFLVWQLFARLC</sequence>
<protein>
    <submittedName>
        <fullName evidence="1">Uncharacterized protein</fullName>
    </submittedName>
</protein>
<comment type="caution">
    <text evidence="1">The sequence shown here is derived from an EMBL/GenBank/DDBJ whole genome shotgun (WGS) entry which is preliminary data.</text>
</comment>
<accession>A0A933IDJ8</accession>
<dbReference type="Proteomes" id="UP000736328">
    <property type="component" value="Unassembled WGS sequence"/>
</dbReference>
<name>A0A933IDJ8_UNCT6</name>
<organism evidence="1 2">
    <name type="scientific">candidate division TA06 bacterium</name>
    <dbReference type="NCBI Taxonomy" id="2250710"/>
    <lineage>
        <taxon>Bacteria</taxon>
        <taxon>Bacteria division TA06</taxon>
    </lineage>
</organism>
<proteinExistence type="predicted"/>
<gene>
    <name evidence="1" type="ORF">HY768_11610</name>
</gene>
<reference evidence="1" key="1">
    <citation type="submission" date="2020-07" db="EMBL/GenBank/DDBJ databases">
        <title>Huge and variable diversity of episymbiotic CPR bacteria and DPANN archaea in groundwater ecosystems.</title>
        <authorList>
            <person name="He C.Y."/>
            <person name="Keren R."/>
            <person name="Whittaker M."/>
            <person name="Farag I.F."/>
            <person name="Doudna J."/>
            <person name="Cate J.H.D."/>
            <person name="Banfield J.F."/>
        </authorList>
    </citation>
    <scope>NUCLEOTIDE SEQUENCE</scope>
    <source>
        <strain evidence="1">NC_groundwater_1520_Pr4_B-0.1um_53_5</strain>
    </source>
</reference>
<evidence type="ECO:0000313" key="2">
    <source>
        <dbReference type="Proteomes" id="UP000736328"/>
    </source>
</evidence>
<evidence type="ECO:0000313" key="1">
    <source>
        <dbReference type="EMBL" id="MBI4727842.1"/>
    </source>
</evidence>
<dbReference type="AlphaFoldDB" id="A0A933IDJ8"/>